<feature type="signal peptide" evidence="3">
    <location>
        <begin position="1"/>
        <end position="32"/>
    </location>
</feature>
<feature type="transmembrane region" description="Helical" evidence="2">
    <location>
        <begin position="236"/>
        <end position="260"/>
    </location>
</feature>
<proteinExistence type="predicted"/>
<evidence type="ECO:0000313" key="4">
    <source>
        <dbReference type="EMBL" id="RNF13539.1"/>
    </source>
</evidence>
<keyword evidence="2" id="KW-0472">Membrane</keyword>
<keyword evidence="3" id="KW-0732">Signal</keyword>
<protein>
    <recommendedName>
        <fullName evidence="6">Mid2 domain-containing protein</fullName>
    </recommendedName>
</protein>
<feature type="compositionally biased region" description="Low complexity" evidence="1">
    <location>
        <begin position="64"/>
        <end position="95"/>
    </location>
</feature>
<feature type="region of interest" description="Disordered" evidence="1">
    <location>
        <begin position="33"/>
        <end position="137"/>
    </location>
</feature>
<accession>A0A422P738</accession>
<evidence type="ECO:0000256" key="3">
    <source>
        <dbReference type="SAM" id="SignalP"/>
    </source>
</evidence>
<dbReference type="Proteomes" id="UP000284403">
    <property type="component" value="Unassembled WGS sequence"/>
</dbReference>
<dbReference type="RefSeq" id="XP_029226848.1">
    <property type="nucleotide sequence ID" value="XM_029373205.1"/>
</dbReference>
<keyword evidence="2" id="KW-0812">Transmembrane</keyword>
<dbReference type="GeneID" id="40319937"/>
<sequence length="310" mass="31671">MPKVPRTRRHRLLFLPLAALLLLLLWLAPVRAASPSDSGASQTRTLSPTCSASPTPTDAGRGPGSASSAPQGSSSEGSGSGSGSASAESSRSDSGASEEGEGSDSGNASSEEGSRSDSGSASSEEGSRSDSQSAPASVTVVDFETDLLTDAELLRAIANATGVPLEAMVVVSRLHRPLRVQTGAEYRVVSVGFTRKADAQTARAAAAAGQIPHARLPVPTPDGGGGGGGLSETQKVIIGTVVGVGGLVLIAVGVATFLCLRRRSQEEKRFTDLSRVGRHDAAMIDLDYNLARVAVPTTATRPAVPIKQEY</sequence>
<name>A0A422P738_9TRYP</name>
<gene>
    <name evidence="4" type="ORF">Tco025E_06326</name>
</gene>
<dbReference type="EMBL" id="MKKU01000401">
    <property type="protein sequence ID" value="RNF13539.1"/>
    <property type="molecule type" value="Genomic_DNA"/>
</dbReference>
<keyword evidence="5" id="KW-1185">Reference proteome</keyword>
<dbReference type="OrthoDB" id="10547458at2759"/>
<dbReference type="AlphaFoldDB" id="A0A422P738"/>
<feature type="compositionally biased region" description="Low complexity" evidence="1">
    <location>
        <begin position="104"/>
        <end position="124"/>
    </location>
</feature>
<keyword evidence="2" id="KW-1133">Transmembrane helix</keyword>
<evidence type="ECO:0000256" key="1">
    <source>
        <dbReference type="SAM" id="MobiDB-lite"/>
    </source>
</evidence>
<evidence type="ECO:0000313" key="5">
    <source>
        <dbReference type="Proteomes" id="UP000284403"/>
    </source>
</evidence>
<evidence type="ECO:0000256" key="2">
    <source>
        <dbReference type="SAM" id="Phobius"/>
    </source>
</evidence>
<organism evidence="4 5">
    <name type="scientific">Trypanosoma conorhini</name>
    <dbReference type="NCBI Taxonomy" id="83891"/>
    <lineage>
        <taxon>Eukaryota</taxon>
        <taxon>Discoba</taxon>
        <taxon>Euglenozoa</taxon>
        <taxon>Kinetoplastea</taxon>
        <taxon>Metakinetoplastina</taxon>
        <taxon>Trypanosomatida</taxon>
        <taxon>Trypanosomatidae</taxon>
        <taxon>Trypanosoma</taxon>
    </lineage>
</organism>
<reference evidence="4 5" key="1">
    <citation type="journal article" date="2018" name="BMC Genomics">
        <title>Genomic comparison of Trypanosoma conorhini and Trypanosoma rangeli to Trypanosoma cruzi strains of high and low virulence.</title>
        <authorList>
            <person name="Bradwell K.R."/>
            <person name="Koparde V.N."/>
            <person name="Matveyev A.V."/>
            <person name="Serrano M.G."/>
            <person name="Alves J.M."/>
            <person name="Parikh H."/>
            <person name="Huang B."/>
            <person name="Lee V."/>
            <person name="Espinosa-Alvarez O."/>
            <person name="Ortiz P.A."/>
            <person name="Costa-Martins A.G."/>
            <person name="Teixeira M.M."/>
            <person name="Buck G.A."/>
        </authorList>
    </citation>
    <scope>NUCLEOTIDE SEQUENCE [LARGE SCALE GENOMIC DNA]</scope>
    <source>
        <strain evidence="4 5">025E</strain>
    </source>
</reference>
<evidence type="ECO:0008006" key="6">
    <source>
        <dbReference type="Google" id="ProtNLM"/>
    </source>
</evidence>
<feature type="chain" id="PRO_5019037990" description="Mid2 domain-containing protein" evidence="3">
    <location>
        <begin position="33"/>
        <end position="310"/>
    </location>
</feature>
<feature type="compositionally biased region" description="Polar residues" evidence="1">
    <location>
        <begin position="35"/>
        <end position="56"/>
    </location>
</feature>
<comment type="caution">
    <text evidence="4">The sequence shown here is derived from an EMBL/GenBank/DDBJ whole genome shotgun (WGS) entry which is preliminary data.</text>
</comment>